<sequence>MPEVLAGLRIGFSLTLLGTLIGEMFASQSGIGHMLMIAMGRNDSQTIMALASLLFIFATAVNLALLNWHQRLIKAS</sequence>
<evidence type="ECO:0000256" key="3">
    <source>
        <dbReference type="ARBA" id="ARBA00022989"/>
    </source>
</evidence>
<dbReference type="EMBL" id="FCOL02000523">
    <property type="protein sequence ID" value="SAL88624.1"/>
    <property type="molecule type" value="Genomic_DNA"/>
</dbReference>
<keyword evidence="2 5" id="KW-0812">Transmembrane</keyword>
<keyword evidence="8" id="KW-1185">Reference proteome</keyword>
<comment type="subcellular location">
    <subcellularLocation>
        <location evidence="1">Membrane</location>
        <topology evidence="1">Multi-pass membrane protein</topology>
    </subcellularLocation>
</comment>
<feature type="transmembrane region" description="Helical" evidence="5">
    <location>
        <begin position="6"/>
        <end position="26"/>
    </location>
</feature>
<dbReference type="GO" id="GO:0055085">
    <property type="term" value="P:transmembrane transport"/>
    <property type="evidence" value="ECO:0007669"/>
    <property type="project" value="InterPro"/>
</dbReference>
<evidence type="ECO:0000256" key="5">
    <source>
        <dbReference type="SAM" id="Phobius"/>
    </source>
</evidence>
<evidence type="ECO:0000256" key="2">
    <source>
        <dbReference type="ARBA" id="ARBA00022692"/>
    </source>
</evidence>
<protein>
    <submittedName>
        <fullName evidence="7">Binding-protein-dependent transport system inner membrane component</fullName>
    </submittedName>
</protein>
<accession>A0A158L5B4</accession>
<evidence type="ECO:0000256" key="4">
    <source>
        <dbReference type="ARBA" id="ARBA00023136"/>
    </source>
</evidence>
<evidence type="ECO:0000313" key="7">
    <source>
        <dbReference type="EMBL" id="SAL88624.1"/>
    </source>
</evidence>
<organism evidence="7 8">
    <name type="scientific">Caballeronia terrestris</name>
    <dbReference type="NCBI Taxonomy" id="1226301"/>
    <lineage>
        <taxon>Bacteria</taxon>
        <taxon>Pseudomonadati</taxon>
        <taxon>Pseudomonadota</taxon>
        <taxon>Betaproteobacteria</taxon>
        <taxon>Burkholderiales</taxon>
        <taxon>Burkholderiaceae</taxon>
        <taxon>Caballeronia</taxon>
    </lineage>
</organism>
<evidence type="ECO:0000256" key="1">
    <source>
        <dbReference type="ARBA" id="ARBA00004141"/>
    </source>
</evidence>
<dbReference type="Proteomes" id="UP000054925">
    <property type="component" value="Unassembled WGS sequence"/>
</dbReference>
<dbReference type="Pfam" id="PF00528">
    <property type="entry name" value="BPD_transp_1"/>
    <property type="match status" value="1"/>
</dbReference>
<evidence type="ECO:0000313" key="8">
    <source>
        <dbReference type="Proteomes" id="UP000054925"/>
    </source>
</evidence>
<gene>
    <name evidence="7" type="ORF">AWB67_07631</name>
</gene>
<evidence type="ECO:0000259" key="6">
    <source>
        <dbReference type="Pfam" id="PF00528"/>
    </source>
</evidence>
<comment type="caution">
    <text evidence="7">The sequence shown here is derived from an EMBL/GenBank/DDBJ whole genome shotgun (WGS) entry which is preliminary data.</text>
</comment>
<dbReference type="InterPro" id="IPR000515">
    <property type="entry name" value="MetI-like"/>
</dbReference>
<proteinExistence type="predicted"/>
<keyword evidence="3 5" id="KW-1133">Transmembrane helix</keyword>
<keyword evidence="4 5" id="KW-0472">Membrane</keyword>
<name>A0A158L5B4_9BURK</name>
<feature type="transmembrane region" description="Helical" evidence="5">
    <location>
        <begin position="47"/>
        <end position="68"/>
    </location>
</feature>
<reference evidence="7" key="1">
    <citation type="submission" date="2016-01" db="EMBL/GenBank/DDBJ databases">
        <authorList>
            <person name="Peeters C."/>
        </authorList>
    </citation>
    <scope>NUCLEOTIDE SEQUENCE [LARGE SCALE GENOMIC DNA]</scope>
    <source>
        <strain evidence="7">LMG 22937</strain>
    </source>
</reference>
<dbReference type="AlphaFoldDB" id="A0A158L5B4"/>
<feature type="domain" description="ABC transmembrane type-1" evidence="6">
    <location>
        <begin position="1"/>
        <end position="73"/>
    </location>
</feature>
<dbReference type="GO" id="GO:0016020">
    <property type="term" value="C:membrane"/>
    <property type="evidence" value="ECO:0007669"/>
    <property type="project" value="UniProtKB-SubCell"/>
</dbReference>